<evidence type="ECO:0000259" key="10">
    <source>
        <dbReference type="Pfam" id="PF00080"/>
    </source>
</evidence>
<comment type="caution">
    <text evidence="11">The sequence shown here is derived from an EMBL/GenBank/DDBJ whole genome shotgun (WGS) entry which is preliminary data.</text>
</comment>
<dbReference type="Pfam" id="PF00080">
    <property type="entry name" value="Sod_Cu"/>
    <property type="match status" value="1"/>
</dbReference>
<comment type="catalytic activity">
    <reaction evidence="7">
        <text>2 superoxide + 2 H(+) = H2O2 + O2</text>
        <dbReference type="Rhea" id="RHEA:20696"/>
        <dbReference type="ChEBI" id="CHEBI:15378"/>
        <dbReference type="ChEBI" id="CHEBI:15379"/>
        <dbReference type="ChEBI" id="CHEBI:16240"/>
        <dbReference type="ChEBI" id="CHEBI:18421"/>
        <dbReference type="EC" id="1.15.1.1"/>
    </reaction>
</comment>
<evidence type="ECO:0000313" key="11">
    <source>
        <dbReference type="EMBL" id="KAK4230644.1"/>
    </source>
</evidence>
<keyword evidence="9" id="KW-0732">Signal</keyword>
<evidence type="ECO:0000256" key="4">
    <source>
        <dbReference type="ARBA" id="ARBA00012682"/>
    </source>
</evidence>
<accession>A0AAN7H746</accession>
<protein>
    <recommendedName>
        <fullName evidence="4">superoxide dismutase</fullName>
        <ecNumber evidence="4">1.15.1.1</ecNumber>
    </recommendedName>
</protein>
<dbReference type="GO" id="GO:0005576">
    <property type="term" value="C:extracellular region"/>
    <property type="evidence" value="ECO:0007669"/>
    <property type="project" value="UniProtKB-SubCell"/>
</dbReference>
<dbReference type="GO" id="GO:0004784">
    <property type="term" value="F:superoxide dismutase activity"/>
    <property type="evidence" value="ECO:0007669"/>
    <property type="project" value="UniProtKB-EC"/>
</dbReference>
<dbReference type="InterPro" id="IPR001424">
    <property type="entry name" value="SOD_Cu_Zn_dom"/>
</dbReference>
<keyword evidence="6" id="KW-0049">Antioxidant</keyword>
<keyword evidence="5" id="KW-0964">Secreted</keyword>
<evidence type="ECO:0000256" key="1">
    <source>
        <dbReference type="ARBA" id="ARBA00004196"/>
    </source>
</evidence>
<reference evidence="11" key="1">
    <citation type="journal article" date="2023" name="Mol. Phylogenet. Evol.">
        <title>Genome-scale phylogeny and comparative genomics of the fungal order Sordariales.</title>
        <authorList>
            <person name="Hensen N."/>
            <person name="Bonometti L."/>
            <person name="Westerberg I."/>
            <person name="Brannstrom I.O."/>
            <person name="Guillou S."/>
            <person name="Cros-Aarteil S."/>
            <person name="Calhoun S."/>
            <person name="Haridas S."/>
            <person name="Kuo A."/>
            <person name="Mondo S."/>
            <person name="Pangilinan J."/>
            <person name="Riley R."/>
            <person name="LaButti K."/>
            <person name="Andreopoulos B."/>
            <person name="Lipzen A."/>
            <person name="Chen C."/>
            <person name="Yan M."/>
            <person name="Daum C."/>
            <person name="Ng V."/>
            <person name="Clum A."/>
            <person name="Steindorff A."/>
            <person name="Ohm R.A."/>
            <person name="Martin F."/>
            <person name="Silar P."/>
            <person name="Natvig D.O."/>
            <person name="Lalanne C."/>
            <person name="Gautier V."/>
            <person name="Ament-Velasquez S.L."/>
            <person name="Kruys A."/>
            <person name="Hutchinson M.I."/>
            <person name="Powell A.J."/>
            <person name="Barry K."/>
            <person name="Miller A.N."/>
            <person name="Grigoriev I.V."/>
            <person name="Debuchy R."/>
            <person name="Gladieux P."/>
            <person name="Hiltunen Thoren M."/>
            <person name="Johannesson H."/>
        </authorList>
    </citation>
    <scope>NUCLEOTIDE SEQUENCE</scope>
    <source>
        <strain evidence="11">CBS 990.96</strain>
    </source>
</reference>
<dbReference type="EC" id="1.15.1.1" evidence="4"/>
<feature type="signal peptide" evidence="9">
    <location>
        <begin position="1"/>
        <end position="20"/>
    </location>
</feature>
<organism evidence="11 12">
    <name type="scientific">Podospora fimiseda</name>
    <dbReference type="NCBI Taxonomy" id="252190"/>
    <lineage>
        <taxon>Eukaryota</taxon>
        <taxon>Fungi</taxon>
        <taxon>Dikarya</taxon>
        <taxon>Ascomycota</taxon>
        <taxon>Pezizomycotina</taxon>
        <taxon>Sordariomycetes</taxon>
        <taxon>Sordariomycetidae</taxon>
        <taxon>Sordariales</taxon>
        <taxon>Podosporaceae</taxon>
        <taxon>Podospora</taxon>
    </lineage>
</organism>
<evidence type="ECO:0000313" key="12">
    <source>
        <dbReference type="Proteomes" id="UP001301958"/>
    </source>
</evidence>
<evidence type="ECO:0000256" key="2">
    <source>
        <dbReference type="ARBA" id="ARBA00004613"/>
    </source>
</evidence>
<feature type="chain" id="PRO_5042878004" description="superoxide dismutase" evidence="9">
    <location>
        <begin position="21"/>
        <end position="273"/>
    </location>
</feature>
<dbReference type="SUPFAM" id="SSF49329">
    <property type="entry name" value="Cu,Zn superoxide dismutase-like"/>
    <property type="match status" value="1"/>
</dbReference>
<dbReference type="FunFam" id="2.60.40.200:FF:000007">
    <property type="entry name" value="Cell surface Cu-only superoxide dismutase 5"/>
    <property type="match status" value="1"/>
</dbReference>
<evidence type="ECO:0000256" key="6">
    <source>
        <dbReference type="ARBA" id="ARBA00022862"/>
    </source>
</evidence>
<feature type="region of interest" description="Disordered" evidence="8">
    <location>
        <begin position="22"/>
        <end position="48"/>
    </location>
</feature>
<evidence type="ECO:0000256" key="7">
    <source>
        <dbReference type="ARBA" id="ARBA00049204"/>
    </source>
</evidence>
<dbReference type="AlphaFoldDB" id="A0AAN7H746"/>
<evidence type="ECO:0000256" key="3">
    <source>
        <dbReference type="ARBA" id="ARBA00010457"/>
    </source>
</evidence>
<evidence type="ECO:0000256" key="9">
    <source>
        <dbReference type="SAM" id="SignalP"/>
    </source>
</evidence>
<dbReference type="Proteomes" id="UP001301958">
    <property type="component" value="Unassembled WGS sequence"/>
</dbReference>
<comment type="subcellular location">
    <subcellularLocation>
        <location evidence="1">Cell envelope</location>
    </subcellularLocation>
    <subcellularLocation>
        <location evidence="2">Secreted</location>
    </subcellularLocation>
</comment>
<dbReference type="Gene3D" id="2.60.40.200">
    <property type="entry name" value="Superoxide dismutase, copper/zinc binding domain"/>
    <property type="match status" value="1"/>
</dbReference>
<feature type="compositionally biased region" description="Low complexity" evidence="8">
    <location>
        <begin position="22"/>
        <end position="38"/>
    </location>
</feature>
<comment type="similarity">
    <text evidence="3">Belongs to the Cu-Zn superoxide dismutase family.</text>
</comment>
<name>A0AAN7H746_9PEZI</name>
<sequence length="273" mass="27702">MRVTDSISLLIAVAGTQVFAQTSTSTEAAAPTTSVTPEGPETGKLGNATIVTNNPIGVVYKATFPEKAWFAPAYPEGDNVKGDISAVAAPDGKGVVFTVKLSNLPKEGGPFPYHLHVLPATGGNCTTTLAHLDPFERGEATPCNKAALETCQTGDLSGKYGVVIPDAEGKFEATYTDLYSSTIEGLGSFFGNRSVVFHYPNKTRITCADFALAGGAVLPTGNSSLPVPTGVAPSSSADAPGATTTAPIAGAAAIGVKTGLMGAIFGAVAFALF</sequence>
<evidence type="ECO:0000256" key="8">
    <source>
        <dbReference type="SAM" id="MobiDB-lite"/>
    </source>
</evidence>
<proteinExistence type="inferred from homology"/>
<feature type="domain" description="Superoxide dismutase copper/zinc binding" evidence="10">
    <location>
        <begin position="80"/>
        <end position="206"/>
    </location>
</feature>
<keyword evidence="12" id="KW-1185">Reference proteome</keyword>
<dbReference type="EMBL" id="MU865297">
    <property type="protein sequence ID" value="KAK4230644.1"/>
    <property type="molecule type" value="Genomic_DNA"/>
</dbReference>
<reference evidence="11" key="2">
    <citation type="submission" date="2023-05" db="EMBL/GenBank/DDBJ databases">
        <authorList>
            <consortium name="Lawrence Berkeley National Laboratory"/>
            <person name="Steindorff A."/>
            <person name="Hensen N."/>
            <person name="Bonometti L."/>
            <person name="Westerberg I."/>
            <person name="Brannstrom I.O."/>
            <person name="Guillou S."/>
            <person name="Cros-Aarteil S."/>
            <person name="Calhoun S."/>
            <person name="Haridas S."/>
            <person name="Kuo A."/>
            <person name="Mondo S."/>
            <person name="Pangilinan J."/>
            <person name="Riley R."/>
            <person name="Labutti K."/>
            <person name="Andreopoulos B."/>
            <person name="Lipzen A."/>
            <person name="Chen C."/>
            <person name="Yanf M."/>
            <person name="Daum C."/>
            <person name="Ng V."/>
            <person name="Clum A."/>
            <person name="Ohm R."/>
            <person name="Martin F."/>
            <person name="Silar P."/>
            <person name="Natvig D."/>
            <person name="Lalanne C."/>
            <person name="Gautier V."/>
            <person name="Ament-Velasquez S.L."/>
            <person name="Kruys A."/>
            <person name="Hutchinson M.I."/>
            <person name="Powell A.J."/>
            <person name="Barry K."/>
            <person name="Miller A.N."/>
            <person name="Grigoriev I.V."/>
            <person name="Debuchy R."/>
            <person name="Gladieux P."/>
            <person name="Thoren M.H."/>
            <person name="Johannesson H."/>
        </authorList>
    </citation>
    <scope>NUCLEOTIDE SEQUENCE</scope>
    <source>
        <strain evidence="11">CBS 990.96</strain>
    </source>
</reference>
<dbReference type="InterPro" id="IPR036423">
    <property type="entry name" value="SOD-like_Cu/Zn_dom_sf"/>
</dbReference>
<gene>
    <name evidence="11" type="ORF">QBC38DRAFT_19985</name>
</gene>
<dbReference type="GO" id="GO:0046872">
    <property type="term" value="F:metal ion binding"/>
    <property type="evidence" value="ECO:0007669"/>
    <property type="project" value="InterPro"/>
</dbReference>
<evidence type="ECO:0000256" key="5">
    <source>
        <dbReference type="ARBA" id="ARBA00022525"/>
    </source>
</evidence>